<dbReference type="Proteomes" id="UP001197684">
    <property type="component" value="Unassembled WGS sequence"/>
</dbReference>
<reference evidence="1" key="1">
    <citation type="submission" date="2021-10" db="EMBL/GenBank/DDBJ databases">
        <title>Collection of gut derived symbiotic bacterial strains cultured from healthy donors.</title>
        <authorList>
            <person name="Lin H."/>
            <person name="Littmann E."/>
            <person name="Kohout C."/>
            <person name="Pamer E.G."/>
        </authorList>
    </citation>
    <scope>NUCLEOTIDE SEQUENCE</scope>
    <source>
        <strain evidence="1">DFI.9.42</strain>
    </source>
</reference>
<dbReference type="AlphaFoldDB" id="A0AAW4UE39"/>
<dbReference type="EMBL" id="JAJCJK010000004">
    <property type="protein sequence ID" value="MCB6937522.1"/>
    <property type="molecule type" value="Genomic_DNA"/>
</dbReference>
<name>A0AAW4UE39_9FIRM</name>
<proteinExistence type="predicted"/>
<dbReference type="RefSeq" id="WP_195490802.1">
    <property type="nucleotide sequence ID" value="NZ_JAJCJK010000004.1"/>
</dbReference>
<gene>
    <name evidence="1" type="ORF">LIZ56_03725</name>
</gene>
<evidence type="ECO:0000313" key="1">
    <source>
        <dbReference type="EMBL" id="MCB6937522.1"/>
    </source>
</evidence>
<sequence>MNKDKLEVFMNYLKEQFPGCIEDHFTYDLIKNLIDYVYREHGHTKNSARAIIASILPEVTYEELEAYLPDFDEWEAKL</sequence>
<accession>A0AAW4UE39</accession>
<protein>
    <submittedName>
        <fullName evidence="1">Uncharacterized protein</fullName>
    </submittedName>
</protein>
<comment type="caution">
    <text evidence="1">The sequence shown here is derived from an EMBL/GenBank/DDBJ whole genome shotgun (WGS) entry which is preliminary data.</text>
</comment>
<organism evidence="1 2">
    <name type="scientific">Agathobacter rectalis</name>
    <dbReference type="NCBI Taxonomy" id="39491"/>
    <lineage>
        <taxon>Bacteria</taxon>
        <taxon>Bacillati</taxon>
        <taxon>Bacillota</taxon>
        <taxon>Clostridia</taxon>
        <taxon>Lachnospirales</taxon>
        <taxon>Lachnospiraceae</taxon>
        <taxon>Agathobacter</taxon>
    </lineage>
</organism>
<evidence type="ECO:0000313" key="2">
    <source>
        <dbReference type="Proteomes" id="UP001197684"/>
    </source>
</evidence>